<dbReference type="EMBL" id="KZ613940">
    <property type="protein sequence ID" value="PMD45006.1"/>
    <property type="molecule type" value="Genomic_DNA"/>
</dbReference>
<proteinExistence type="predicted"/>
<dbReference type="STRING" id="1149755.A0A2J6S2L3"/>
<dbReference type="AlphaFoldDB" id="A0A2J6S2L3"/>
<evidence type="ECO:0000313" key="2">
    <source>
        <dbReference type="EMBL" id="PMD45006.1"/>
    </source>
</evidence>
<name>A0A2J6S2L3_HYAVF</name>
<dbReference type="Proteomes" id="UP000235786">
    <property type="component" value="Unassembled WGS sequence"/>
</dbReference>
<gene>
    <name evidence="2" type="ORF">L207DRAFT_629537</name>
</gene>
<reference evidence="2 3" key="1">
    <citation type="submission" date="2016-04" db="EMBL/GenBank/DDBJ databases">
        <title>A degradative enzymes factory behind the ericoid mycorrhizal symbiosis.</title>
        <authorList>
            <consortium name="DOE Joint Genome Institute"/>
            <person name="Martino E."/>
            <person name="Morin E."/>
            <person name="Grelet G."/>
            <person name="Kuo A."/>
            <person name="Kohler A."/>
            <person name="Daghino S."/>
            <person name="Barry K."/>
            <person name="Choi C."/>
            <person name="Cichocki N."/>
            <person name="Clum A."/>
            <person name="Copeland A."/>
            <person name="Hainaut M."/>
            <person name="Haridas S."/>
            <person name="Labutti K."/>
            <person name="Lindquist E."/>
            <person name="Lipzen A."/>
            <person name="Khouja H.-R."/>
            <person name="Murat C."/>
            <person name="Ohm R."/>
            <person name="Olson A."/>
            <person name="Spatafora J."/>
            <person name="Veneault-Fourrey C."/>
            <person name="Henrissat B."/>
            <person name="Grigoriev I."/>
            <person name="Martin F."/>
            <person name="Perotto S."/>
        </authorList>
    </citation>
    <scope>NUCLEOTIDE SEQUENCE [LARGE SCALE GENOMIC DNA]</scope>
    <source>
        <strain evidence="2 3">F</strain>
    </source>
</reference>
<protein>
    <submittedName>
        <fullName evidence="2">Uncharacterized protein</fullName>
    </submittedName>
</protein>
<keyword evidence="1" id="KW-1133">Transmembrane helix</keyword>
<evidence type="ECO:0000313" key="3">
    <source>
        <dbReference type="Proteomes" id="UP000235786"/>
    </source>
</evidence>
<sequence>MALAPRVSTSWISMKLDKIVVTSRGPIFRAVVAILVFVPLAYVLLWVPILHFFGASNSASSPRQQYMIVEAGEDAIKHFAGSHDCGIIQSEIYLAPWPTKPKVSPFCKNRAALLEALSSGGRHGWDEPYVGKGCTYRWFSTPEICMILERFNAITFIGDELVQSVYTAFNVLLREDLSFGGLQQWIMSDQDRRNCKCDEQFLNAECTGYGVKNWEEVKKNGGNQKGSPYFCSRIPHAYIRVESTPASTTSQALFKDLTYSKPNPWQPSPLVFSFSRSSNYDVPTTTRAVEEWHALAAGAERNIPMLFLGPPALGTEKAAGLPKERNTGVWQYQEQVFRVVEANHFDVLSFYNLTMQASTPDGEHFGEGVALVEAMMVINWLSKLDTS</sequence>
<keyword evidence="1" id="KW-0812">Transmembrane</keyword>
<organism evidence="2 3">
    <name type="scientific">Hyaloscypha variabilis (strain UAMH 11265 / GT02V1 / F)</name>
    <name type="common">Meliniomyces variabilis</name>
    <dbReference type="NCBI Taxonomy" id="1149755"/>
    <lineage>
        <taxon>Eukaryota</taxon>
        <taxon>Fungi</taxon>
        <taxon>Dikarya</taxon>
        <taxon>Ascomycota</taxon>
        <taxon>Pezizomycotina</taxon>
        <taxon>Leotiomycetes</taxon>
        <taxon>Helotiales</taxon>
        <taxon>Hyaloscyphaceae</taxon>
        <taxon>Hyaloscypha</taxon>
        <taxon>Hyaloscypha variabilis</taxon>
    </lineage>
</organism>
<keyword evidence="1" id="KW-0472">Membrane</keyword>
<dbReference type="OrthoDB" id="5373426at2759"/>
<feature type="transmembrane region" description="Helical" evidence="1">
    <location>
        <begin position="27"/>
        <end position="53"/>
    </location>
</feature>
<keyword evidence="3" id="KW-1185">Reference proteome</keyword>
<evidence type="ECO:0000256" key="1">
    <source>
        <dbReference type="SAM" id="Phobius"/>
    </source>
</evidence>
<accession>A0A2J6S2L3</accession>